<proteinExistence type="inferred from homology"/>
<dbReference type="CDD" id="cd05237">
    <property type="entry name" value="UDP_invert_4-6DH_SDR_e"/>
    <property type="match status" value="1"/>
</dbReference>
<accession>A0ABX7MDR4</accession>
<evidence type="ECO:0000256" key="1">
    <source>
        <dbReference type="ARBA" id="ARBA00007430"/>
    </source>
</evidence>
<name>A0ABX7MDR4_9RHOO</name>
<protein>
    <submittedName>
        <fullName evidence="4">Polysaccharide biosynthesis protein</fullName>
    </submittedName>
</protein>
<dbReference type="InterPro" id="IPR003869">
    <property type="entry name" value="Polysac_CapD-like"/>
</dbReference>
<dbReference type="Pfam" id="PF02719">
    <property type="entry name" value="Polysacc_synt_2"/>
    <property type="match status" value="1"/>
</dbReference>
<dbReference type="SUPFAM" id="SSF51735">
    <property type="entry name" value="NAD(P)-binding Rossmann-fold domains"/>
    <property type="match status" value="2"/>
</dbReference>
<evidence type="ECO:0000259" key="3">
    <source>
        <dbReference type="Pfam" id="PF02719"/>
    </source>
</evidence>
<dbReference type="PANTHER" id="PTHR43318:SF1">
    <property type="entry name" value="POLYSACCHARIDE BIOSYNTHESIS PROTEIN EPSC-RELATED"/>
    <property type="match status" value="1"/>
</dbReference>
<feature type="domain" description="Polysaccharide biosynthesis protein CapD-like" evidence="3">
    <location>
        <begin position="287"/>
        <end position="569"/>
    </location>
</feature>
<comment type="similarity">
    <text evidence="1">Belongs to the polysaccharide synthase family.</text>
</comment>
<feature type="transmembrane region" description="Helical" evidence="2">
    <location>
        <begin position="83"/>
        <end position="103"/>
    </location>
</feature>
<dbReference type="InterPro" id="IPR036291">
    <property type="entry name" value="NAD(P)-bd_dom_sf"/>
</dbReference>
<gene>
    <name evidence="4" type="ORF">JY500_13870</name>
</gene>
<sequence length="630" mass="69864">MKKSILVTNWRQLAVFAGDLLAVSCAWGLAYVIRFNGAVPLDFIRTGLYACLLTVPIHAAFFRGFGLYRGMWVFASLPDLVRIVRAVAASSIVSVVAFVYVGLQPPVPRTIFVLHPVFLLMWMGGSRAAYRFWKEHRRYGDLFARGQPVVILGAGRAGANLVAELARSPEWRVVGLLDDDPNKIGREISGFKVYGRIKDLSHWAARLKAQNAIIAMPAMTREARQRAAGECLRAGVRAMTLPSIEDVVRGGATEGRFRDVNLHDLIGRAPVEVDSSAVRQMVSGRAIMVTGAGGSIGSELCRQLARFAPAQLILLEMSEFALYAVHEELGLRFPDVETVPIAGDVRDGLWLEAIFRQHSPTIVFHAAAYKHVPLMEERNAWQAVRNNVYGTFKIAAVCVANRVERFVLVSSDKAVNPTNVMGASKRMAEMVCQVMQQGAATRFEIVRFGNVLGSAGSVIPKFREQIARGGPVTVTHPEVTRYFMSIPEAAQLVLQAAAMGTGNNVFVMDMGEPVRIADLARDLIRLSGYAEDKIDIVFTGLRPGEKLYEELLAAQEETLPTHHPKLRIARAREVDHEWLDEVLAWLTQRTIPSDDQIRRDLRRWVPEYEPAVRPSLVLVQRSAREPKTVA</sequence>
<keyword evidence="5" id="KW-1185">Reference proteome</keyword>
<feature type="transmembrane region" description="Helical" evidence="2">
    <location>
        <begin position="43"/>
        <end position="62"/>
    </location>
</feature>
<keyword evidence="2" id="KW-0472">Membrane</keyword>
<organism evidence="4 5">
    <name type="scientific">Niveibacterium microcysteis</name>
    <dbReference type="NCBI Taxonomy" id="2811415"/>
    <lineage>
        <taxon>Bacteria</taxon>
        <taxon>Pseudomonadati</taxon>
        <taxon>Pseudomonadota</taxon>
        <taxon>Betaproteobacteria</taxon>
        <taxon>Rhodocyclales</taxon>
        <taxon>Rhodocyclaceae</taxon>
        <taxon>Niveibacterium</taxon>
    </lineage>
</organism>
<evidence type="ECO:0000313" key="5">
    <source>
        <dbReference type="Proteomes" id="UP000663570"/>
    </source>
</evidence>
<evidence type="ECO:0000256" key="2">
    <source>
        <dbReference type="SAM" id="Phobius"/>
    </source>
</evidence>
<dbReference type="EMBL" id="CP071060">
    <property type="protein sequence ID" value="QSI79231.1"/>
    <property type="molecule type" value="Genomic_DNA"/>
</dbReference>
<dbReference type="PANTHER" id="PTHR43318">
    <property type="entry name" value="UDP-N-ACETYLGLUCOSAMINE 4,6-DEHYDRATASE"/>
    <property type="match status" value="1"/>
</dbReference>
<dbReference type="InterPro" id="IPR051203">
    <property type="entry name" value="Polysaccharide_Synthase-Rel"/>
</dbReference>
<dbReference type="Pfam" id="PF13727">
    <property type="entry name" value="CoA_binding_3"/>
    <property type="match status" value="1"/>
</dbReference>
<keyword evidence="2" id="KW-1133">Transmembrane helix</keyword>
<reference evidence="4 5" key="1">
    <citation type="submission" date="2021-02" db="EMBL/GenBank/DDBJ databases">
        <title>Niveibacterium changnyeongensis HC41.</title>
        <authorList>
            <person name="Kang M."/>
        </authorList>
    </citation>
    <scope>NUCLEOTIDE SEQUENCE [LARGE SCALE GENOMIC DNA]</scope>
    <source>
        <strain evidence="4 5">HC41</strain>
    </source>
</reference>
<feature type="transmembrane region" description="Helical" evidence="2">
    <location>
        <begin position="12"/>
        <end position="31"/>
    </location>
</feature>
<dbReference type="Gene3D" id="3.40.50.720">
    <property type="entry name" value="NAD(P)-binding Rossmann-like Domain"/>
    <property type="match status" value="2"/>
</dbReference>
<dbReference type="Proteomes" id="UP000663570">
    <property type="component" value="Chromosome"/>
</dbReference>
<evidence type="ECO:0000313" key="4">
    <source>
        <dbReference type="EMBL" id="QSI79231.1"/>
    </source>
</evidence>
<keyword evidence="2" id="KW-0812">Transmembrane</keyword>